<evidence type="ECO:0000313" key="8">
    <source>
        <dbReference type="EMBL" id="CEF59918.1"/>
    </source>
</evidence>
<dbReference type="PANTHER" id="PTHR24028">
    <property type="entry name" value="CADHERIN-87A"/>
    <property type="match status" value="1"/>
</dbReference>
<dbReference type="CTD" id="36384729"/>
<keyword evidence="2 6" id="KW-0812">Transmembrane</keyword>
<evidence type="ECO:0000256" key="3">
    <source>
        <dbReference type="ARBA" id="ARBA00022989"/>
    </source>
</evidence>
<dbReference type="WBParaSite" id="SRAE_X000166100.1">
    <property type="protein sequence ID" value="SRAE_X000166100.1"/>
    <property type="gene ID" value="WBGene00267235"/>
</dbReference>
<dbReference type="GO" id="GO:0005509">
    <property type="term" value="F:calcium ion binding"/>
    <property type="evidence" value="ECO:0007669"/>
    <property type="project" value="UniProtKB-UniRule"/>
</dbReference>
<evidence type="ECO:0000256" key="2">
    <source>
        <dbReference type="ARBA" id="ARBA00022692"/>
    </source>
</evidence>
<organism evidence="8">
    <name type="scientific">Strongyloides ratti</name>
    <name type="common">Parasitic roundworm</name>
    <dbReference type="NCBI Taxonomy" id="34506"/>
    <lineage>
        <taxon>Eukaryota</taxon>
        <taxon>Metazoa</taxon>
        <taxon>Ecdysozoa</taxon>
        <taxon>Nematoda</taxon>
        <taxon>Chromadorea</taxon>
        <taxon>Rhabditida</taxon>
        <taxon>Tylenchina</taxon>
        <taxon>Panagrolaimomorpha</taxon>
        <taxon>Strongyloidoidea</taxon>
        <taxon>Strongyloididae</taxon>
        <taxon>Strongyloides</taxon>
    </lineage>
</organism>
<protein>
    <submittedName>
        <fullName evidence="8 10">Cadherin domain and Cadherin-like domain-containing protein</fullName>
    </submittedName>
</protein>
<dbReference type="Proteomes" id="UP000035682">
    <property type="component" value="Unplaced"/>
</dbReference>
<evidence type="ECO:0000256" key="5">
    <source>
        <dbReference type="PROSITE-ProRule" id="PRU00043"/>
    </source>
</evidence>
<gene>
    <name evidence="8 10 11" type="ORF">SRAE_X000166100</name>
</gene>
<dbReference type="RefSeq" id="XP_024499129.1">
    <property type="nucleotide sequence ID" value="XM_024651485.1"/>
</dbReference>
<dbReference type="PANTHER" id="PTHR24028:SF146">
    <property type="entry name" value="CADHERIN 96CB, ISOFORM D-RELATED"/>
    <property type="match status" value="1"/>
</dbReference>
<keyword evidence="5" id="KW-0106">Calcium</keyword>
<dbReference type="SUPFAM" id="SSF49313">
    <property type="entry name" value="Cadherin-like"/>
    <property type="match status" value="3"/>
</dbReference>
<reference evidence="9" key="2">
    <citation type="submission" date="2014-09" db="EMBL/GenBank/DDBJ databases">
        <authorList>
            <person name="Martin A.A."/>
        </authorList>
    </citation>
    <scope>NUCLEOTIDE SEQUENCE</scope>
    <source>
        <strain evidence="9">ED321</strain>
    </source>
</reference>
<dbReference type="InterPro" id="IPR015919">
    <property type="entry name" value="Cadherin-like_sf"/>
</dbReference>
<dbReference type="PROSITE" id="PS50268">
    <property type="entry name" value="CADHERIN_2"/>
    <property type="match status" value="2"/>
</dbReference>
<evidence type="ECO:0000256" key="1">
    <source>
        <dbReference type="ARBA" id="ARBA00004167"/>
    </source>
</evidence>
<evidence type="ECO:0000313" key="10">
    <source>
        <dbReference type="WBParaSite" id="SRAE_X000166100.1"/>
    </source>
</evidence>
<keyword evidence="3 6" id="KW-1133">Transmembrane helix</keyword>
<evidence type="ECO:0000256" key="6">
    <source>
        <dbReference type="SAM" id="Phobius"/>
    </source>
</evidence>
<name>A0A090KQV7_STRRB</name>
<proteinExistence type="predicted"/>
<dbReference type="WormBase" id="SRAE_X000166100">
    <property type="protein sequence ID" value="SRP02122"/>
    <property type="gene ID" value="WBGene00267235"/>
</dbReference>
<reference evidence="10" key="3">
    <citation type="submission" date="2020-12" db="UniProtKB">
        <authorList>
            <consortium name="WormBaseParasite"/>
        </authorList>
    </citation>
    <scope>IDENTIFICATION</scope>
</reference>
<accession>A0A090KQV7</accession>
<reference evidence="8" key="1">
    <citation type="submission" date="2014-09" db="EMBL/GenBank/DDBJ databases">
        <authorList>
            <person name="Aslett A.Martin."/>
        </authorList>
    </citation>
    <scope>NUCLEOTIDE SEQUENCE</scope>
    <source>
        <strain evidence="8">ED321 Heterogonic</strain>
    </source>
</reference>
<evidence type="ECO:0000313" key="9">
    <source>
        <dbReference type="Proteomes" id="UP000035682"/>
    </source>
</evidence>
<dbReference type="InterPro" id="IPR002126">
    <property type="entry name" value="Cadherin-like_dom"/>
</dbReference>
<feature type="transmembrane region" description="Helical" evidence="6">
    <location>
        <begin position="1676"/>
        <end position="1698"/>
    </location>
</feature>
<dbReference type="Gene3D" id="2.60.40.60">
    <property type="entry name" value="Cadherins"/>
    <property type="match status" value="3"/>
</dbReference>
<dbReference type="OrthoDB" id="6252479at2759"/>
<dbReference type="GeneID" id="36384729"/>
<keyword evidence="9" id="KW-1185">Reference proteome</keyword>
<dbReference type="GO" id="GO:0007156">
    <property type="term" value="P:homophilic cell adhesion via plasma membrane adhesion molecules"/>
    <property type="evidence" value="ECO:0007669"/>
    <property type="project" value="InterPro"/>
</dbReference>
<dbReference type="CDD" id="cd11304">
    <property type="entry name" value="Cadherin_repeat"/>
    <property type="match status" value="2"/>
</dbReference>
<dbReference type="InterPro" id="IPR050174">
    <property type="entry name" value="Protocadherin/Cadherin-CA"/>
</dbReference>
<evidence type="ECO:0000256" key="4">
    <source>
        <dbReference type="ARBA" id="ARBA00023180"/>
    </source>
</evidence>
<dbReference type="PRINTS" id="PR00205">
    <property type="entry name" value="CADHERIN"/>
</dbReference>
<dbReference type="EMBL" id="LN609396">
    <property type="protein sequence ID" value="CEF59918.1"/>
    <property type="molecule type" value="Genomic_DNA"/>
</dbReference>
<dbReference type="SMART" id="SM00112">
    <property type="entry name" value="CA"/>
    <property type="match status" value="3"/>
</dbReference>
<evidence type="ECO:0000313" key="11">
    <source>
        <dbReference type="WormBase" id="SRAE_X000166100"/>
    </source>
</evidence>
<keyword evidence="6" id="KW-0472">Membrane</keyword>
<feature type="domain" description="Cadherin" evidence="7">
    <location>
        <begin position="868"/>
        <end position="970"/>
    </location>
</feature>
<evidence type="ECO:0000259" key="7">
    <source>
        <dbReference type="PROSITE" id="PS50268"/>
    </source>
</evidence>
<dbReference type="OMA" id="RIFRINE"/>
<keyword evidence="4" id="KW-0325">Glycoprotein</keyword>
<comment type="subcellular location">
    <subcellularLocation>
        <location evidence="1">Membrane</location>
        <topology evidence="1">Single-pass membrane protein</topology>
    </subcellularLocation>
</comment>
<sequence length="1750" mass="204153">MYNVNVSNNNDEIEDISGVMNIENDIITFEPDIFMEEIGISQIILKNDIITESKVNSFNQNKITFECFPIKMITCKTEKNKDNDGDTLKIIANKDFKKNENITYINVKIFLHYLNGTVKEYRKGKNVIKIIHHIFNDTIINDEEKNKDSIFLEDKILDNVIKFDQSKYYVMLFSGPTKKSVVSRGKITLQNDKKTMPKIWIENQSNEDIFDIENIKYVQDGLYNFDIITKNNLTIKESYDKNTTITGIIKAKQSNMIGEAEIIGEIIFQSTFIKNKSKHNDNTTLPTIEKKYTSIEILKEINSKEHMDDILIPFKNLNINDKEISRKSIDRKDNSYFKDNDEVVLNKVLQFNYTNVDKRNKIENVTNKSGDNISLGKKFVLFNNINSSHVNYERNNYKENVVNGEKIYKVEKKISNKNDFNLQNNNNNNLFMLQNIEEIKNSTLEFAYNLSVLENSINGTIIISKLMILNNIKNEDISVVMFNETKDYLFKIIDNKLILICQNKQQNCIDYEEDKEILLLLFVKQNNPILLNIKVINEDEKDPKIVLYNKDIKISNDKMLNQFLFSITDEDGMESNEILLKGDISKHFAIQKAQDDGLYQIIFLSIPPSGRSELSIIVRGKYPSKRSIIKNVPVKVIDNTHKAHFRKDTYNIEISAKNIIKDEKIIHLELEGVSIDSVDFYVLKGNVGWAIVERYGGDVKIISNNNTFYNGNYDIVIGAIDKESNKIVATTTLTIKVTDGLDVKPTFLKKYYSLFIGSNQKNDTVDINLLPDNLNTKIIIDEDSIIGWNEEVKQININKNYIFIHDNKAKVSLKYISSLKSLYFKVYLKDFPLEKALVGIHVYVNESERQNEIKKYSQLRISNVKLSDALFLNVELPENTTVGKVIENIYSFNPLTGKGPDECFIENGYDKYFHVDTTNGDILLIQQIDYDTLENPQLEVPILCSQNESVSLHIILNVKVINIPDNSPIIKILNAKYPLVYEIDKSTSENNNIFNFSIIDIDGELDHSLEIIGDDSFKFTIEKNFDDTYSLNTVSNAIFDYDDSKTLKLILIAKDNENNVGKEAFTIKFTSNNNQLPYIEKKNYHFKVVQNWPKDVYVGTLYINKNSNYLNRTNINFYIEDQPDDYFKIDKNDGKIYTGKSLKNISIDMPYEMRIIVLSKLNKNFKDSASVTINTIDPDTIILDDKKYLQITSPKDGEVIKVSETLGIQKEIYSVEILYKGNTLDLTNIKYDIFNVNNKSDMTFLINNNGKIILNYELNYEKISKYSLIIEVKNNENNEEMDRILVFIELENENNNLPYFVEDYTNKLFTFNKSSIILGKVQAIDKDFEPFNKIYYHIIKHCGKNSNKLQLDMLTGEIRRTKYKIKNNKQSKILPKNFELCIFASQYNFTIKNSLITFDKNRKDQIKVRIKLVEDDEKNKIENVISNNYLFNDTIEYISTKFDKLPINYNEDKLNYHLHKHQHFSIQSFSLTPANYEPNAKILHINKNKRIFRINEMSGDIIVDPKIITYPEGIYKVLFTLSDDMNLNKTTLFRKNIHFIDIKNKMKFVFDTSASKIGFRLEDFNEALQNILMELSKLNKYKTKIYLENRIRNEKNYKSSVCFHIADEDIVKNLNEYKMFFETLFSKFSNLENIYNEYSVRNIIKCSENWEPHLKKGFIDKLTYGKNNNKKLWRDYIFIIIILIVILIFTAIFLYYCIAMKYRFHLLIKKEHFRLITNKRIMAISNGHEKQYVKNSPQFAIGMNSDLFEY</sequence>
<dbReference type="GO" id="GO:0005886">
    <property type="term" value="C:plasma membrane"/>
    <property type="evidence" value="ECO:0007669"/>
    <property type="project" value="TreeGrafter"/>
</dbReference>
<feature type="domain" description="Cadherin" evidence="7">
    <location>
        <begin position="1229"/>
        <end position="1300"/>
    </location>
</feature>